<reference evidence="1 2" key="1">
    <citation type="submission" date="2017-07" db="EMBL/GenBank/DDBJ databases">
        <title>Leptospira spp. isolated from tropical soils.</title>
        <authorList>
            <person name="Thibeaux R."/>
            <person name="Iraola G."/>
            <person name="Ferres I."/>
            <person name="Bierque E."/>
            <person name="Girault D."/>
            <person name="Soupe-Gilbert M.-E."/>
            <person name="Picardeau M."/>
            <person name="Goarant C."/>
        </authorList>
    </citation>
    <scope>NUCLEOTIDE SEQUENCE [LARGE SCALE GENOMIC DNA]</scope>
    <source>
        <strain evidence="1 2">FH4-C-A2</strain>
    </source>
</reference>
<organism evidence="1 2">
    <name type="scientific">Leptospira saintgironsiae</name>
    <dbReference type="NCBI Taxonomy" id="2023183"/>
    <lineage>
        <taxon>Bacteria</taxon>
        <taxon>Pseudomonadati</taxon>
        <taxon>Spirochaetota</taxon>
        <taxon>Spirochaetia</taxon>
        <taxon>Leptospirales</taxon>
        <taxon>Leptospiraceae</taxon>
        <taxon>Leptospira</taxon>
    </lineage>
</organism>
<protein>
    <recommendedName>
        <fullName evidence="3">HEAT repeat domain-containing protein</fullName>
    </recommendedName>
</protein>
<accession>A0A2M9Y9H2</accession>
<sequence length="219" mass="25354">MIKRLETDLKKEYLLLMSKIALTLPSVQTPSELMDFLKKESDNPNFDLWLDQLSERAKAGDKLVWSFLYQAIREADSGRLSWGFHKRLLSGIFHMLSRIGDSQSYRLFINYVKSLDRTIPTGALELIGDLIPTFKEIDIDEILSISSLNDPFKSAFGIYALAQVVLEDRIPEEKIEQVKSFLRDYHNPSYYLDHLVERTLEFLERDNSDILAFVEQLAS</sequence>
<dbReference type="EMBL" id="NPDR01000007">
    <property type="protein sequence ID" value="PJZ48211.1"/>
    <property type="molecule type" value="Genomic_DNA"/>
</dbReference>
<evidence type="ECO:0000313" key="2">
    <source>
        <dbReference type="Proteomes" id="UP000231926"/>
    </source>
</evidence>
<evidence type="ECO:0000313" key="1">
    <source>
        <dbReference type="EMBL" id="PJZ48211.1"/>
    </source>
</evidence>
<dbReference type="AlphaFoldDB" id="A0A2M9Y9H2"/>
<comment type="caution">
    <text evidence="1">The sequence shown here is derived from an EMBL/GenBank/DDBJ whole genome shotgun (WGS) entry which is preliminary data.</text>
</comment>
<keyword evidence="2" id="KW-1185">Reference proteome</keyword>
<dbReference type="OrthoDB" id="335697at2"/>
<gene>
    <name evidence="1" type="ORF">CH362_15625</name>
</gene>
<evidence type="ECO:0008006" key="3">
    <source>
        <dbReference type="Google" id="ProtNLM"/>
    </source>
</evidence>
<name>A0A2M9Y9H2_9LEPT</name>
<proteinExistence type="predicted"/>
<dbReference type="Proteomes" id="UP000231926">
    <property type="component" value="Unassembled WGS sequence"/>
</dbReference>